<reference evidence="1" key="1">
    <citation type="journal article" date="2013" name="Environ. Microbiol.">
        <title>Microbiota from the distal guts of lean and obese adolescents exhibit partial functional redundancy besides clear differences in community structure.</title>
        <authorList>
            <person name="Ferrer M."/>
            <person name="Ruiz A."/>
            <person name="Lanza F."/>
            <person name="Haange S.B."/>
            <person name="Oberbach A."/>
            <person name="Till H."/>
            <person name="Bargiela R."/>
            <person name="Campoy C."/>
            <person name="Segura M.T."/>
            <person name="Richter M."/>
            <person name="von Bergen M."/>
            <person name="Seifert J."/>
            <person name="Suarez A."/>
        </authorList>
    </citation>
    <scope>NUCLEOTIDE SEQUENCE</scope>
</reference>
<name>K1SU92_9ZZZZ</name>
<comment type="caution">
    <text evidence="1">The sequence shown here is derived from an EMBL/GenBank/DDBJ whole genome shotgun (WGS) entry which is preliminary data.</text>
</comment>
<dbReference type="EMBL" id="AJWZ01007257">
    <property type="protein sequence ID" value="EKC57415.1"/>
    <property type="molecule type" value="Genomic_DNA"/>
</dbReference>
<sequence>MTDALPHLLLYLAGIETPTYKEEYNILSPKYDEMRPRILKNSADYDKLRDAHLEKIKKEESKKVKKKERKN</sequence>
<proteinExistence type="predicted"/>
<protein>
    <submittedName>
        <fullName evidence="1">Integral membrane protein</fullName>
    </submittedName>
</protein>
<evidence type="ECO:0000313" key="1">
    <source>
        <dbReference type="EMBL" id="EKC57415.1"/>
    </source>
</evidence>
<accession>K1SU92</accession>
<organism evidence="1">
    <name type="scientific">human gut metagenome</name>
    <dbReference type="NCBI Taxonomy" id="408170"/>
    <lineage>
        <taxon>unclassified sequences</taxon>
        <taxon>metagenomes</taxon>
        <taxon>organismal metagenomes</taxon>
    </lineage>
</organism>
<dbReference type="AlphaFoldDB" id="K1SU92"/>
<gene>
    <name evidence="1" type="ORF">OBE_10542</name>
</gene>